<protein>
    <submittedName>
        <fullName evidence="1">Uncharacterized protein</fullName>
    </submittedName>
</protein>
<evidence type="ECO:0000313" key="2">
    <source>
        <dbReference type="Proteomes" id="UP000092154"/>
    </source>
</evidence>
<dbReference type="Proteomes" id="UP000092154">
    <property type="component" value="Unassembled WGS sequence"/>
</dbReference>
<reference evidence="1 2" key="1">
    <citation type="submission" date="2016-06" db="EMBL/GenBank/DDBJ databases">
        <title>Comparative genomics of the ectomycorrhizal sister species Rhizopogon vinicolor and Rhizopogon vesiculosus (Basidiomycota: Boletales) reveals a divergence of the mating type B locus.</title>
        <authorList>
            <consortium name="DOE Joint Genome Institute"/>
            <person name="Mujic A.B."/>
            <person name="Kuo A."/>
            <person name="Tritt A."/>
            <person name="Lipzen A."/>
            <person name="Chen C."/>
            <person name="Johnson J."/>
            <person name="Sharma A."/>
            <person name="Barry K."/>
            <person name="Grigoriev I.V."/>
            <person name="Spatafora J.W."/>
        </authorList>
    </citation>
    <scope>NUCLEOTIDE SEQUENCE [LARGE SCALE GENOMIC DNA]</scope>
    <source>
        <strain evidence="1 2">AM-OR11-026</strain>
    </source>
</reference>
<dbReference type="STRING" id="1314800.A0A1B7NE06"/>
<gene>
    <name evidence="1" type="ORF">K503DRAFT_821835</name>
</gene>
<sequence length="78" mass="8886">MFDQSHTWTDLYVDFTMINGIPGSCLTIPFYFTARAGEFTIPNLSSFKPTIHVKRSDVHLESDRNGLAPTVFHLPRTK</sequence>
<keyword evidence="2" id="KW-1185">Reference proteome</keyword>
<proteinExistence type="predicted"/>
<evidence type="ECO:0000313" key="1">
    <source>
        <dbReference type="EMBL" id="OAX43103.1"/>
    </source>
</evidence>
<dbReference type="InParanoid" id="A0A1B7NE06"/>
<dbReference type="AlphaFoldDB" id="A0A1B7NE06"/>
<name>A0A1B7NE06_9AGAM</name>
<organism evidence="1 2">
    <name type="scientific">Rhizopogon vinicolor AM-OR11-026</name>
    <dbReference type="NCBI Taxonomy" id="1314800"/>
    <lineage>
        <taxon>Eukaryota</taxon>
        <taxon>Fungi</taxon>
        <taxon>Dikarya</taxon>
        <taxon>Basidiomycota</taxon>
        <taxon>Agaricomycotina</taxon>
        <taxon>Agaricomycetes</taxon>
        <taxon>Agaricomycetidae</taxon>
        <taxon>Boletales</taxon>
        <taxon>Suillineae</taxon>
        <taxon>Rhizopogonaceae</taxon>
        <taxon>Rhizopogon</taxon>
    </lineage>
</organism>
<accession>A0A1B7NE06</accession>
<dbReference type="EMBL" id="KV448144">
    <property type="protein sequence ID" value="OAX43103.1"/>
    <property type="molecule type" value="Genomic_DNA"/>
</dbReference>
<dbReference type="OrthoDB" id="2678913at2759"/>